<evidence type="ECO:0000256" key="3">
    <source>
        <dbReference type="ARBA" id="ARBA00023125"/>
    </source>
</evidence>
<dbReference type="SUPFAM" id="SSF53850">
    <property type="entry name" value="Periplasmic binding protein-like II"/>
    <property type="match status" value="1"/>
</dbReference>
<dbReference type="InterPro" id="IPR036390">
    <property type="entry name" value="WH_DNA-bd_sf"/>
</dbReference>
<keyword evidence="7" id="KW-1185">Reference proteome</keyword>
<comment type="caution">
    <text evidence="6">The sequence shown here is derived from an EMBL/GenBank/DDBJ whole genome shotgun (WGS) entry which is preliminary data.</text>
</comment>
<evidence type="ECO:0000256" key="4">
    <source>
        <dbReference type="ARBA" id="ARBA00023163"/>
    </source>
</evidence>
<dbReference type="Pfam" id="PF03466">
    <property type="entry name" value="LysR_substrate"/>
    <property type="match status" value="1"/>
</dbReference>
<dbReference type="RefSeq" id="WP_008070548.1">
    <property type="nucleotide sequence ID" value="NZ_AQWK01000007.1"/>
</dbReference>
<dbReference type="EMBL" id="AEWJ01000051">
    <property type="protein sequence ID" value="EGD57973.1"/>
    <property type="molecule type" value="Genomic_DNA"/>
</dbReference>
<dbReference type="PROSITE" id="PS50931">
    <property type="entry name" value="HTH_LYSR"/>
    <property type="match status" value="1"/>
</dbReference>
<proteinExistence type="inferred from homology"/>
<keyword evidence="4" id="KW-0804">Transcription</keyword>
<accession>F1ZBV1</accession>
<dbReference type="STRING" id="983920.Y88_3303"/>
<dbReference type="Proteomes" id="UP000004728">
    <property type="component" value="Unassembled WGS sequence"/>
</dbReference>
<dbReference type="PRINTS" id="PR00039">
    <property type="entry name" value="HTHLYSR"/>
</dbReference>
<organism evidence="6 7">
    <name type="scientific">Novosphingobium nitrogenifigens DSM 19370</name>
    <dbReference type="NCBI Taxonomy" id="983920"/>
    <lineage>
        <taxon>Bacteria</taxon>
        <taxon>Pseudomonadati</taxon>
        <taxon>Pseudomonadota</taxon>
        <taxon>Alphaproteobacteria</taxon>
        <taxon>Sphingomonadales</taxon>
        <taxon>Sphingomonadaceae</taxon>
        <taxon>Novosphingobium</taxon>
    </lineage>
</organism>
<dbReference type="InterPro" id="IPR005119">
    <property type="entry name" value="LysR_subst-bd"/>
</dbReference>
<dbReference type="AlphaFoldDB" id="F1ZBV1"/>
<evidence type="ECO:0000256" key="1">
    <source>
        <dbReference type="ARBA" id="ARBA00009437"/>
    </source>
</evidence>
<dbReference type="InterPro" id="IPR036388">
    <property type="entry name" value="WH-like_DNA-bd_sf"/>
</dbReference>
<dbReference type="SUPFAM" id="SSF46785">
    <property type="entry name" value="Winged helix' DNA-binding domain"/>
    <property type="match status" value="1"/>
</dbReference>
<dbReference type="GO" id="GO:0003700">
    <property type="term" value="F:DNA-binding transcription factor activity"/>
    <property type="evidence" value="ECO:0007669"/>
    <property type="project" value="InterPro"/>
</dbReference>
<evidence type="ECO:0000259" key="5">
    <source>
        <dbReference type="PROSITE" id="PS50931"/>
    </source>
</evidence>
<dbReference type="GO" id="GO:0032993">
    <property type="term" value="C:protein-DNA complex"/>
    <property type="evidence" value="ECO:0007669"/>
    <property type="project" value="TreeGrafter"/>
</dbReference>
<evidence type="ECO:0000313" key="7">
    <source>
        <dbReference type="Proteomes" id="UP000004728"/>
    </source>
</evidence>
<dbReference type="Gene3D" id="1.10.10.10">
    <property type="entry name" value="Winged helix-like DNA-binding domain superfamily/Winged helix DNA-binding domain"/>
    <property type="match status" value="1"/>
</dbReference>
<dbReference type="InterPro" id="IPR000847">
    <property type="entry name" value="LysR_HTH_N"/>
</dbReference>
<dbReference type="Gene3D" id="3.40.190.10">
    <property type="entry name" value="Periplasmic binding protein-like II"/>
    <property type="match status" value="2"/>
</dbReference>
<comment type="similarity">
    <text evidence="1">Belongs to the LysR transcriptional regulatory family.</text>
</comment>
<name>F1ZBV1_9SPHN</name>
<dbReference type="PANTHER" id="PTHR30346">
    <property type="entry name" value="TRANSCRIPTIONAL DUAL REGULATOR HCAR-RELATED"/>
    <property type="match status" value="1"/>
</dbReference>
<gene>
    <name evidence="6" type="ORF">Y88_3303</name>
</gene>
<evidence type="ECO:0000313" key="6">
    <source>
        <dbReference type="EMBL" id="EGD57973.1"/>
    </source>
</evidence>
<dbReference type="PANTHER" id="PTHR30346:SF0">
    <property type="entry name" value="HCA OPERON TRANSCRIPTIONAL ACTIVATOR HCAR"/>
    <property type="match status" value="1"/>
</dbReference>
<evidence type="ECO:0000256" key="2">
    <source>
        <dbReference type="ARBA" id="ARBA00023015"/>
    </source>
</evidence>
<dbReference type="HOGENOM" id="CLU_039613_6_4_5"/>
<dbReference type="eggNOG" id="COG0583">
    <property type="taxonomic scope" value="Bacteria"/>
</dbReference>
<keyword evidence="2" id="KW-0805">Transcription regulation</keyword>
<dbReference type="GO" id="GO:0003677">
    <property type="term" value="F:DNA binding"/>
    <property type="evidence" value="ECO:0007669"/>
    <property type="project" value="UniProtKB-KW"/>
</dbReference>
<keyword evidence="3" id="KW-0238">DNA-binding</keyword>
<protein>
    <submittedName>
        <fullName evidence="6">Putative transcriptional regulator, LysR family</fullName>
    </submittedName>
</protein>
<dbReference type="OrthoDB" id="8679465at2"/>
<reference evidence="6 7" key="1">
    <citation type="journal article" date="2012" name="J. Bacteriol.">
        <title>Draft Genome Sequence of Novosphingobium nitrogenifigens Y88T.</title>
        <authorList>
            <person name="Strabala T.J."/>
            <person name="Macdonald L."/>
            <person name="Liu V."/>
            <person name="Smit A.M."/>
        </authorList>
    </citation>
    <scope>NUCLEOTIDE SEQUENCE [LARGE SCALE GENOMIC DNA]</scope>
    <source>
        <strain evidence="6 7">DSM 19370</strain>
    </source>
</reference>
<feature type="domain" description="HTH lysR-type" evidence="5">
    <location>
        <begin position="5"/>
        <end position="63"/>
    </location>
</feature>
<sequence>MTIAVSTRHIRVFLAVAAHGSTAAAARALALSQPSVSVALRELETLLGQPLFLRQSARGLAPTAFGLRKLGEAREIAARLATFARTEAADEGPAGEVTFGYFSTLGPLYVPQILRRMADRHPQIHVTLREGDLSDLNRLIETGTIELALSYAVSPSPHAATETLAELEPHAVLPAGHRLAALPSVPVALLAQEPFILIDLPQSREFLLSVFRAEGREARIAYRTPSIDMALGMVAAGLGVSVLVTRQTASHACEDAAIRRLPLRDNRVRQGVVLARPAQHQLTGPARALATCIREVVAEA</sequence>
<dbReference type="InParanoid" id="F1ZBV1"/>
<dbReference type="Pfam" id="PF00126">
    <property type="entry name" value="HTH_1"/>
    <property type="match status" value="1"/>
</dbReference>